<name>I3C3P8_9FLAO</name>
<feature type="modified residue" description="4-aspartylphosphate" evidence="1">
    <location>
        <position position="59"/>
    </location>
</feature>
<proteinExistence type="predicted"/>
<dbReference type="RefSeq" id="WP_008611396.1">
    <property type="nucleotide sequence ID" value="NZ_JH651379.1"/>
</dbReference>
<dbReference type="HOGENOM" id="CLU_1254110_0_0_10"/>
<dbReference type="GO" id="GO:0003677">
    <property type="term" value="F:DNA binding"/>
    <property type="evidence" value="ECO:0007669"/>
    <property type="project" value="UniProtKB-KW"/>
</dbReference>
<evidence type="ECO:0000313" key="4">
    <source>
        <dbReference type="Proteomes" id="UP000004690"/>
    </source>
</evidence>
<dbReference type="OrthoDB" id="659223at2"/>
<evidence type="ECO:0000313" key="3">
    <source>
        <dbReference type="EMBL" id="EIJ38241.1"/>
    </source>
</evidence>
<feature type="domain" description="Response regulatory" evidence="2">
    <location>
        <begin position="4"/>
        <end position="132"/>
    </location>
</feature>
<gene>
    <name evidence="3" type="ORF">JoomaDRAFT_1223</name>
</gene>
<dbReference type="GO" id="GO:0000160">
    <property type="term" value="P:phosphorelay signal transduction system"/>
    <property type="evidence" value="ECO:0007669"/>
    <property type="project" value="InterPro"/>
</dbReference>
<dbReference type="eggNOG" id="COG2197">
    <property type="taxonomic scope" value="Bacteria"/>
</dbReference>
<dbReference type="Proteomes" id="UP000004690">
    <property type="component" value="Unassembled WGS sequence"/>
</dbReference>
<keyword evidence="4" id="KW-1185">Reference proteome</keyword>
<organism evidence="3 4">
    <name type="scientific">Galbibacter orientalis DSM 19592</name>
    <dbReference type="NCBI Taxonomy" id="926559"/>
    <lineage>
        <taxon>Bacteria</taxon>
        <taxon>Pseudomonadati</taxon>
        <taxon>Bacteroidota</taxon>
        <taxon>Flavobacteriia</taxon>
        <taxon>Flavobacteriales</taxon>
        <taxon>Flavobacteriaceae</taxon>
        <taxon>Galbibacter</taxon>
    </lineage>
</organism>
<reference evidence="3 4" key="1">
    <citation type="submission" date="2012-02" db="EMBL/GenBank/DDBJ databases">
        <title>Improved High-Quality Draft genome of Joostella marina DSM 19592.</title>
        <authorList>
            <consortium name="US DOE Joint Genome Institute (JGI-PGF)"/>
            <person name="Lucas S."/>
            <person name="Copeland A."/>
            <person name="Lapidus A."/>
            <person name="Bruce D."/>
            <person name="Goodwin L."/>
            <person name="Pitluck S."/>
            <person name="Peters L."/>
            <person name="Chertkov O."/>
            <person name="Ovchinnikova G."/>
            <person name="Kyrpides N."/>
            <person name="Mavromatis K."/>
            <person name="Detter J.C."/>
            <person name="Han C."/>
            <person name="Land M."/>
            <person name="Hauser L."/>
            <person name="Markowitz V."/>
            <person name="Cheng J.-F."/>
            <person name="Hugenholtz P."/>
            <person name="Woyke T."/>
            <person name="Wu D."/>
            <person name="Tindall B."/>
            <person name="Brambilla E."/>
            <person name="Klenk H.-P."/>
            <person name="Eisen J.A."/>
        </authorList>
    </citation>
    <scope>NUCLEOTIDE SEQUENCE [LARGE SCALE GENOMIC DNA]</scope>
    <source>
        <strain evidence="3 4">DSM 19592</strain>
    </source>
</reference>
<sequence>MFKKVLIAEDIDSINLGLINTLSKAYDFEIEHAKYCDDAYLKIKKGILKNSPFDLLITDLSFKQDHRQSKIESGDKLVAKIKLEQPDIAVIMYSIEDRPHMIKSFFDTIFINGYVCKGRNSTNEMVTAIETVYNKEQYIPANLKHAIKETKNLEIEDYDILLLDALSQGNSQDEIRKKFKSEGITPCSVSTIEKRISSLRISFKAKNATHLVAIAKDLGLI</sequence>
<accession>I3C3P8</accession>
<dbReference type="InterPro" id="IPR011006">
    <property type="entry name" value="CheY-like_superfamily"/>
</dbReference>
<dbReference type="PROSITE" id="PS50110">
    <property type="entry name" value="RESPONSE_REGULATORY"/>
    <property type="match status" value="1"/>
</dbReference>
<evidence type="ECO:0000256" key="1">
    <source>
        <dbReference type="PROSITE-ProRule" id="PRU00169"/>
    </source>
</evidence>
<dbReference type="STRING" id="926559.JoomaDRAFT_1223"/>
<dbReference type="AlphaFoldDB" id="I3C3P8"/>
<protein>
    <submittedName>
        <fullName evidence="3">Response regulator containing a CheY-like receiver domain and an HTH DNA-binding domain</fullName>
    </submittedName>
</protein>
<dbReference type="SUPFAM" id="SSF52172">
    <property type="entry name" value="CheY-like"/>
    <property type="match status" value="1"/>
</dbReference>
<dbReference type="EMBL" id="JH651379">
    <property type="protein sequence ID" value="EIJ38241.1"/>
    <property type="molecule type" value="Genomic_DNA"/>
</dbReference>
<evidence type="ECO:0000259" key="2">
    <source>
        <dbReference type="PROSITE" id="PS50110"/>
    </source>
</evidence>
<dbReference type="InterPro" id="IPR001789">
    <property type="entry name" value="Sig_transdc_resp-reg_receiver"/>
</dbReference>
<keyword evidence="1" id="KW-0597">Phosphoprotein</keyword>
<dbReference type="Gene3D" id="3.40.50.2300">
    <property type="match status" value="1"/>
</dbReference>
<keyword evidence="3" id="KW-0238">DNA-binding</keyword>